<dbReference type="Pfam" id="PF20167">
    <property type="entry name" value="Transposase_32"/>
    <property type="match status" value="1"/>
</dbReference>
<reference evidence="5 6" key="1">
    <citation type="submission" date="2019-08" db="EMBL/GenBank/DDBJ databases">
        <title>Draft genome sequences of two oriental melons (Cucumis melo L. var makuwa).</title>
        <authorList>
            <person name="Kwon S.-Y."/>
        </authorList>
    </citation>
    <scope>NUCLEOTIDE SEQUENCE [LARGE SCALE GENOMIC DNA]</scope>
    <source>
        <strain evidence="6">cv. Chang Bougi</strain>
        <strain evidence="5">cv. SW 3</strain>
        <tissue evidence="4">Leaf</tissue>
    </source>
</reference>
<feature type="region of interest" description="Disordered" evidence="1">
    <location>
        <begin position="1"/>
        <end position="27"/>
    </location>
</feature>
<evidence type="ECO:0000313" key="4">
    <source>
        <dbReference type="EMBL" id="TYK27771.1"/>
    </source>
</evidence>
<evidence type="ECO:0000313" key="3">
    <source>
        <dbReference type="EMBL" id="KAA0054837.1"/>
    </source>
</evidence>
<organism evidence="4 6">
    <name type="scientific">Cucumis melo var. makuwa</name>
    <name type="common">Oriental melon</name>
    <dbReference type="NCBI Taxonomy" id="1194695"/>
    <lineage>
        <taxon>Eukaryota</taxon>
        <taxon>Viridiplantae</taxon>
        <taxon>Streptophyta</taxon>
        <taxon>Embryophyta</taxon>
        <taxon>Tracheophyta</taxon>
        <taxon>Spermatophyta</taxon>
        <taxon>Magnoliopsida</taxon>
        <taxon>eudicotyledons</taxon>
        <taxon>Gunneridae</taxon>
        <taxon>Pentapetalae</taxon>
        <taxon>rosids</taxon>
        <taxon>fabids</taxon>
        <taxon>Cucurbitales</taxon>
        <taxon>Cucurbitaceae</taxon>
        <taxon>Benincaseae</taxon>
        <taxon>Cucumis</taxon>
    </lineage>
</organism>
<gene>
    <name evidence="4" type="ORF">E5676_scaffold1142G00370</name>
    <name evidence="3" type="ORF">E6C27_scaffold406G00150</name>
</gene>
<dbReference type="Proteomes" id="UP000321393">
    <property type="component" value="Unassembled WGS sequence"/>
</dbReference>
<feature type="domain" description="Putative plant transposon protein" evidence="2">
    <location>
        <begin position="121"/>
        <end position="269"/>
    </location>
</feature>
<feature type="region of interest" description="Disordered" evidence="1">
    <location>
        <begin position="42"/>
        <end position="87"/>
    </location>
</feature>
<evidence type="ECO:0000256" key="1">
    <source>
        <dbReference type="SAM" id="MobiDB-lite"/>
    </source>
</evidence>
<protein>
    <recommendedName>
        <fullName evidence="2">Putative plant transposon protein domain-containing protein</fullName>
    </recommendedName>
</protein>
<evidence type="ECO:0000313" key="5">
    <source>
        <dbReference type="Proteomes" id="UP000321393"/>
    </source>
</evidence>
<dbReference type="EMBL" id="SSTD01002518">
    <property type="protein sequence ID" value="TYK27771.1"/>
    <property type="molecule type" value="Genomic_DNA"/>
</dbReference>
<accession>A0A5D3DVQ6</accession>
<dbReference type="Proteomes" id="UP000321947">
    <property type="component" value="Unassembled WGS sequence"/>
</dbReference>
<dbReference type="EMBL" id="SSTE01008657">
    <property type="protein sequence ID" value="KAA0054837.1"/>
    <property type="molecule type" value="Genomic_DNA"/>
</dbReference>
<evidence type="ECO:0000313" key="6">
    <source>
        <dbReference type="Proteomes" id="UP000321947"/>
    </source>
</evidence>
<sequence>MAENKTVEQSEKKGTPTTTNPSGRDTKIVCFDEFGEEDWNNLSPLEEEVEDRQPRKKKKALEGQDAMRRVKKEKTQQEEESQEIEDDVLSAEERKHFMVEKGFFMFEVQLQLFLVTPIKALGWQEFLRGVIAIRSGVVKMFYNGKIDTEKHYAIVKERREPSDCDMQEALERVAWARKKWDVTSIKKYRLFLHNLTTEASVWLVFIKKKLMPTRHDNTISFERIMLLYCIMEEIPVDVDEIICDHIKAWVQHPRGAKPFPHLIERLCLRSCSELEQSPQIACVQDGMCNTKST</sequence>
<feature type="compositionally biased region" description="Acidic residues" evidence="1">
    <location>
        <begin position="78"/>
        <end position="87"/>
    </location>
</feature>
<dbReference type="OrthoDB" id="1436991at2759"/>
<feature type="compositionally biased region" description="Basic and acidic residues" evidence="1">
    <location>
        <begin position="60"/>
        <end position="77"/>
    </location>
</feature>
<evidence type="ECO:0000259" key="2">
    <source>
        <dbReference type="Pfam" id="PF20167"/>
    </source>
</evidence>
<name>A0A5D3DVQ6_CUCMM</name>
<dbReference type="AlphaFoldDB" id="A0A5D3DVQ6"/>
<dbReference type="InterPro" id="IPR046796">
    <property type="entry name" value="Transposase_32_dom"/>
</dbReference>
<proteinExistence type="predicted"/>
<comment type="caution">
    <text evidence="4">The sequence shown here is derived from an EMBL/GenBank/DDBJ whole genome shotgun (WGS) entry which is preliminary data.</text>
</comment>
<feature type="compositionally biased region" description="Basic and acidic residues" evidence="1">
    <location>
        <begin position="1"/>
        <end position="14"/>
    </location>
</feature>